<feature type="transmembrane region" description="Helical" evidence="7">
    <location>
        <begin position="159"/>
        <end position="181"/>
    </location>
</feature>
<feature type="transmembrane region" description="Helical" evidence="7">
    <location>
        <begin position="269"/>
        <end position="286"/>
    </location>
</feature>
<reference evidence="9 10" key="1">
    <citation type="submission" date="2018-06" db="EMBL/GenBank/DDBJ databases">
        <title>Comparative genomics of Bradyrhizobium nodulating Arachidis hypogaea.</title>
        <authorList>
            <person name="Li Y."/>
        </authorList>
    </citation>
    <scope>NUCLEOTIDE SEQUENCE [LARGE SCALE GENOMIC DNA]</scope>
    <source>
        <strain evidence="9 10">CCBAU 051107</strain>
    </source>
</reference>
<keyword evidence="6 7" id="KW-0472">Membrane</keyword>
<dbReference type="InterPro" id="IPR011701">
    <property type="entry name" value="MFS"/>
</dbReference>
<evidence type="ECO:0000256" key="2">
    <source>
        <dbReference type="ARBA" id="ARBA00022448"/>
    </source>
</evidence>
<keyword evidence="2" id="KW-0813">Transport</keyword>
<dbReference type="PROSITE" id="PS50850">
    <property type="entry name" value="MFS"/>
    <property type="match status" value="1"/>
</dbReference>
<feature type="transmembrane region" description="Helical" evidence="7">
    <location>
        <begin position="128"/>
        <end position="153"/>
    </location>
</feature>
<name>A0AAE7NHR6_9BRAD</name>
<comment type="subcellular location">
    <subcellularLocation>
        <location evidence="1">Cell membrane</location>
        <topology evidence="1">Multi-pass membrane protein</topology>
    </subcellularLocation>
</comment>
<evidence type="ECO:0000256" key="1">
    <source>
        <dbReference type="ARBA" id="ARBA00004651"/>
    </source>
</evidence>
<dbReference type="InterPro" id="IPR020846">
    <property type="entry name" value="MFS_dom"/>
</dbReference>
<accession>A0AAE7NHR6</accession>
<feature type="transmembrane region" description="Helical" evidence="7">
    <location>
        <begin position="238"/>
        <end position="262"/>
    </location>
</feature>
<evidence type="ECO:0000256" key="5">
    <source>
        <dbReference type="ARBA" id="ARBA00022989"/>
    </source>
</evidence>
<evidence type="ECO:0000256" key="3">
    <source>
        <dbReference type="ARBA" id="ARBA00022475"/>
    </source>
</evidence>
<proteinExistence type="predicted"/>
<dbReference type="InterPro" id="IPR036259">
    <property type="entry name" value="MFS_trans_sf"/>
</dbReference>
<feature type="transmembrane region" description="Helical" evidence="7">
    <location>
        <begin position="325"/>
        <end position="345"/>
    </location>
</feature>
<dbReference type="KEGG" id="barh:WN72_08290"/>
<feature type="transmembrane region" description="Helical" evidence="7">
    <location>
        <begin position="357"/>
        <end position="376"/>
    </location>
</feature>
<evidence type="ECO:0000313" key="9">
    <source>
        <dbReference type="EMBL" id="QOZ66403.1"/>
    </source>
</evidence>
<keyword evidence="5 7" id="KW-1133">Transmembrane helix</keyword>
<dbReference type="InterPro" id="IPR050171">
    <property type="entry name" value="MFS_Transporters"/>
</dbReference>
<organism evidence="9 10">
    <name type="scientific">Bradyrhizobium arachidis</name>
    <dbReference type="NCBI Taxonomy" id="858423"/>
    <lineage>
        <taxon>Bacteria</taxon>
        <taxon>Pseudomonadati</taxon>
        <taxon>Pseudomonadota</taxon>
        <taxon>Alphaproteobacteria</taxon>
        <taxon>Hyphomicrobiales</taxon>
        <taxon>Nitrobacteraceae</taxon>
        <taxon>Bradyrhizobium</taxon>
    </lineage>
</organism>
<evidence type="ECO:0000256" key="4">
    <source>
        <dbReference type="ARBA" id="ARBA00022692"/>
    </source>
</evidence>
<dbReference type="RefSeq" id="WP_092218707.1">
    <property type="nucleotide sequence ID" value="NZ_CP030050.1"/>
</dbReference>
<evidence type="ECO:0000313" key="10">
    <source>
        <dbReference type="Proteomes" id="UP000594015"/>
    </source>
</evidence>
<feature type="transmembrane region" description="Helical" evidence="7">
    <location>
        <begin position="202"/>
        <end position="226"/>
    </location>
</feature>
<gene>
    <name evidence="9" type="ORF">WN72_08290</name>
</gene>
<dbReference type="PANTHER" id="PTHR23517">
    <property type="entry name" value="RESISTANCE PROTEIN MDTM, PUTATIVE-RELATED-RELATED"/>
    <property type="match status" value="1"/>
</dbReference>
<protein>
    <submittedName>
        <fullName evidence="9">MFS transporter</fullName>
    </submittedName>
</protein>
<dbReference type="Pfam" id="PF07690">
    <property type="entry name" value="MFS_1"/>
    <property type="match status" value="2"/>
</dbReference>
<evidence type="ECO:0000256" key="7">
    <source>
        <dbReference type="SAM" id="Phobius"/>
    </source>
</evidence>
<dbReference type="AlphaFoldDB" id="A0AAE7NHR6"/>
<dbReference type="SUPFAM" id="SSF103473">
    <property type="entry name" value="MFS general substrate transporter"/>
    <property type="match status" value="1"/>
</dbReference>
<feature type="transmembrane region" description="Helical" evidence="7">
    <location>
        <begin position="292"/>
        <end position="313"/>
    </location>
</feature>
<feature type="domain" description="Major facilitator superfamily (MFS) profile" evidence="8">
    <location>
        <begin position="7"/>
        <end position="380"/>
    </location>
</feature>
<keyword evidence="4 7" id="KW-0812">Transmembrane</keyword>
<feature type="transmembrane region" description="Helical" evidence="7">
    <location>
        <begin position="98"/>
        <end position="116"/>
    </location>
</feature>
<dbReference type="Proteomes" id="UP000594015">
    <property type="component" value="Chromosome"/>
</dbReference>
<dbReference type="GO" id="GO:0022857">
    <property type="term" value="F:transmembrane transporter activity"/>
    <property type="evidence" value="ECO:0007669"/>
    <property type="project" value="InterPro"/>
</dbReference>
<dbReference type="EMBL" id="CP030050">
    <property type="protein sequence ID" value="QOZ66403.1"/>
    <property type="molecule type" value="Genomic_DNA"/>
</dbReference>
<dbReference type="Gene3D" id="1.20.1250.20">
    <property type="entry name" value="MFS general substrate transporter like domains"/>
    <property type="match status" value="2"/>
</dbReference>
<dbReference type="GO" id="GO:0005886">
    <property type="term" value="C:plasma membrane"/>
    <property type="evidence" value="ECO:0007669"/>
    <property type="project" value="UniProtKB-SubCell"/>
</dbReference>
<feature type="transmembrane region" description="Helical" evidence="7">
    <location>
        <begin position="72"/>
        <end position="92"/>
    </location>
</feature>
<feature type="transmembrane region" description="Helical" evidence="7">
    <location>
        <begin position="43"/>
        <end position="65"/>
    </location>
</feature>
<evidence type="ECO:0000259" key="8">
    <source>
        <dbReference type="PROSITE" id="PS50850"/>
    </source>
</evidence>
<keyword evidence="3" id="KW-1003">Cell membrane</keyword>
<evidence type="ECO:0000256" key="6">
    <source>
        <dbReference type="ARBA" id="ARBA00023136"/>
    </source>
</evidence>
<sequence length="413" mass="42969">MRSRWTILAALFVARAAIAFQFQSVAAVAPQLSESLNASLADIGVLIGLYFAPGTALALPGGAIGRRYGDKVTVLAGLLMMLAGELLMTTSSSWSVQIAGRLTAGIGGVLLNVLMTKMVADWFAGREIATAMAIFINSWPAGIALSLMLLPAIGAGLGLHAVNLAVAGLILIGLGVIALVYHAPDATVAADNERGSLTANTICAMIAAGLIWCLYNIGFAMIFSFGPSMLVEQGWSSAAAGSTISIVLWLAALSVPFGGFLADRTRRGEAVLVTGCIAFALLTLLLSRSGMVLAIIVALGLLCGLPAGPIMSLPARVLDQKMRPIGMGLFYTVFYAGMLAGPAIGGKLSTSFGSASAALDFGSAALLACPVVLWLFRRIVAGRYRSAVSLMPDEEREMECLLSVNDRVQARQE</sequence>
<dbReference type="PANTHER" id="PTHR23517:SF2">
    <property type="entry name" value="MULTIDRUG RESISTANCE PROTEIN MDTH"/>
    <property type="match status" value="1"/>
</dbReference>